<dbReference type="Pfam" id="PF00406">
    <property type="entry name" value="ADK"/>
    <property type="match status" value="1"/>
</dbReference>
<proteinExistence type="inferred from homology"/>
<evidence type="ECO:0000256" key="1">
    <source>
        <dbReference type="ARBA" id="ARBA00022679"/>
    </source>
</evidence>
<dbReference type="InterPro" id="IPR027417">
    <property type="entry name" value="P-loop_NTPase"/>
</dbReference>
<accession>A0A315V0A2</accession>
<dbReference type="GO" id="GO:0005524">
    <property type="term" value="F:ATP binding"/>
    <property type="evidence" value="ECO:0007669"/>
    <property type="project" value="InterPro"/>
</dbReference>
<keyword evidence="3 4" id="KW-0418">Kinase</keyword>
<evidence type="ECO:0000256" key="2">
    <source>
        <dbReference type="ARBA" id="ARBA00022741"/>
    </source>
</evidence>
<gene>
    <name evidence="6" type="ORF">CCH79_00020065</name>
</gene>
<evidence type="ECO:0000313" key="6">
    <source>
        <dbReference type="EMBL" id="PWA16981.1"/>
    </source>
</evidence>
<comment type="similarity">
    <text evidence="4">Belongs to the adenylate kinase family.</text>
</comment>
<dbReference type="EMBL" id="NHOQ01002458">
    <property type="protein sequence ID" value="PWA16981.1"/>
    <property type="molecule type" value="Genomic_DNA"/>
</dbReference>
<keyword evidence="2" id="KW-0547">Nucleotide-binding</keyword>
<dbReference type="Proteomes" id="UP000250572">
    <property type="component" value="Unassembled WGS sequence"/>
</dbReference>
<reference evidence="6 7" key="1">
    <citation type="journal article" date="2018" name="G3 (Bethesda)">
        <title>A High-Quality Reference Genome for the Invasive Mosquitofish Gambusia affinis Using a Chicago Library.</title>
        <authorList>
            <person name="Hoffberg S.L."/>
            <person name="Troendle N.J."/>
            <person name="Glenn T.C."/>
            <person name="Mahmud O."/>
            <person name="Louha S."/>
            <person name="Chalopin D."/>
            <person name="Bennetzen J.L."/>
            <person name="Mauricio R."/>
        </authorList>
    </citation>
    <scope>NUCLEOTIDE SEQUENCE [LARGE SCALE GENOMIC DNA]</scope>
    <source>
        <strain evidence="6">NE01/NJP1002.9</strain>
        <tissue evidence="6">Muscle</tissue>
    </source>
</reference>
<dbReference type="InterPro" id="IPR000850">
    <property type="entry name" value="Adenylat/UMP-CMP_kin"/>
</dbReference>
<comment type="caution">
    <text evidence="6">The sequence shown here is derived from an EMBL/GenBank/DDBJ whole genome shotgun (WGS) entry which is preliminary data.</text>
</comment>
<dbReference type="SUPFAM" id="SSF52540">
    <property type="entry name" value="P-loop containing nucleoside triphosphate hydrolases"/>
    <property type="match status" value="2"/>
</dbReference>
<sequence>MDETLKPLRIPPQISVYADKHNVSHLVEAKTLSNELRAVHLTAESLLKGLSEEEDSAEVLVQQLRQRLKETDCFHKGWVLVGIPQTRVQVLQLQRAGIIPEHVAGPVGPAADPKGSVVLAVMLDAPEEVLLQRNHGKLTDPVTGGESGSARPPHRTSEPAQHHFLSPDIYHQLFVQPENNTIRRRLERGRGLSDEQLLAKVQRYRCEVTALKSAYQHVLKVFNADQPPADVYQQALTFVRTRRHFRTPRIVLVGPSGSGKSHLARLLSEKYKLVDVSCGGLLRSVISDGSALGAQIQPYMDVGRPVPDSLLMPVLEARLSRVDCSCRGWILHGFPCNMQQAKSLHESQYQPNRVFFLEASNDVCMQRLSLRGTDPVSGERSVAWSSWARTRARYHAVTQPAPSSEVQDRLRTAPYDSSGALTQRLRQFRLNCEGLQTIYPDALHLDADQDPHTVLESLESLLYTN</sequence>
<evidence type="ECO:0000256" key="4">
    <source>
        <dbReference type="RuleBase" id="RU003330"/>
    </source>
</evidence>
<dbReference type="STRING" id="33528.ENSGAFP00000014563"/>
<organism evidence="6 7">
    <name type="scientific">Gambusia affinis</name>
    <name type="common">Western mosquitofish</name>
    <name type="synonym">Heterandria affinis</name>
    <dbReference type="NCBI Taxonomy" id="33528"/>
    <lineage>
        <taxon>Eukaryota</taxon>
        <taxon>Metazoa</taxon>
        <taxon>Chordata</taxon>
        <taxon>Craniata</taxon>
        <taxon>Vertebrata</taxon>
        <taxon>Euteleostomi</taxon>
        <taxon>Actinopterygii</taxon>
        <taxon>Neopterygii</taxon>
        <taxon>Teleostei</taxon>
        <taxon>Neoteleostei</taxon>
        <taxon>Acanthomorphata</taxon>
        <taxon>Ovalentaria</taxon>
        <taxon>Atherinomorphae</taxon>
        <taxon>Cyprinodontiformes</taxon>
        <taxon>Poeciliidae</taxon>
        <taxon>Poeciliinae</taxon>
        <taxon>Gambusia</taxon>
    </lineage>
</organism>
<feature type="region of interest" description="Disordered" evidence="5">
    <location>
        <begin position="137"/>
        <end position="161"/>
    </location>
</feature>
<dbReference type="HAMAP" id="MF_00235">
    <property type="entry name" value="Adenylate_kinase_Adk"/>
    <property type="match status" value="1"/>
</dbReference>
<keyword evidence="7" id="KW-1185">Reference proteome</keyword>
<dbReference type="GO" id="GO:0019205">
    <property type="term" value="F:nucleobase-containing compound kinase activity"/>
    <property type="evidence" value="ECO:0007669"/>
    <property type="project" value="InterPro"/>
</dbReference>
<keyword evidence="1 4" id="KW-0808">Transferase</keyword>
<dbReference type="GO" id="GO:0006139">
    <property type="term" value="P:nucleobase-containing compound metabolic process"/>
    <property type="evidence" value="ECO:0007669"/>
    <property type="project" value="InterPro"/>
</dbReference>
<dbReference type="PANTHER" id="PTHR23359">
    <property type="entry name" value="NUCLEOTIDE KINASE"/>
    <property type="match status" value="1"/>
</dbReference>
<evidence type="ECO:0000256" key="3">
    <source>
        <dbReference type="ARBA" id="ARBA00022777"/>
    </source>
</evidence>
<protein>
    <submittedName>
        <fullName evidence="6">Uncharacterized protein</fullName>
    </submittedName>
</protein>
<dbReference type="AlphaFoldDB" id="A0A315V0A2"/>
<dbReference type="PRINTS" id="PR00094">
    <property type="entry name" value="ADENYLTKNASE"/>
</dbReference>
<dbReference type="CDD" id="cd01428">
    <property type="entry name" value="ADK"/>
    <property type="match status" value="1"/>
</dbReference>
<evidence type="ECO:0000313" key="7">
    <source>
        <dbReference type="Proteomes" id="UP000250572"/>
    </source>
</evidence>
<evidence type="ECO:0000256" key="5">
    <source>
        <dbReference type="SAM" id="MobiDB-lite"/>
    </source>
</evidence>
<dbReference type="Gene3D" id="3.40.50.300">
    <property type="entry name" value="P-loop containing nucleotide triphosphate hydrolases"/>
    <property type="match status" value="2"/>
</dbReference>
<name>A0A315V0A2_GAMAF</name>